<dbReference type="AlphaFoldDB" id="A0A4Q7P3Y3"/>
<dbReference type="Proteomes" id="UP000292927">
    <property type="component" value="Unassembled WGS sequence"/>
</dbReference>
<organism evidence="1 2">
    <name type="scientific">Cuneatibacter caecimuris</name>
    <dbReference type="NCBI Taxonomy" id="1796618"/>
    <lineage>
        <taxon>Bacteria</taxon>
        <taxon>Bacillati</taxon>
        <taxon>Bacillota</taxon>
        <taxon>Clostridia</taxon>
        <taxon>Lachnospirales</taxon>
        <taxon>Lachnospiraceae</taxon>
        <taxon>Cuneatibacter</taxon>
    </lineage>
</organism>
<comment type="caution">
    <text evidence="1">The sequence shown here is derived from an EMBL/GenBank/DDBJ whole genome shotgun (WGS) entry which is preliminary data.</text>
</comment>
<proteinExistence type="predicted"/>
<sequence length="32" mass="4025">MYVDKTEEKFVDNFIFFYIEIILDEIIDFPYN</sequence>
<keyword evidence="2" id="KW-1185">Reference proteome</keyword>
<name>A0A4Q7P3Y3_9FIRM</name>
<accession>A0A4Q7P3Y3</accession>
<gene>
    <name evidence="1" type="ORF">EV209_2199</name>
</gene>
<evidence type="ECO:0000313" key="2">
    <source>
        <dbReference type="Proteomes" id="UP000292927"/>
    </source>
</evidence>
<dbReference type="EMBL" id="SGXF01000004">
    <property type="protein sequence ID" value="RZS94357.1"/>
    <property type="molecule type" value="Genomic_DNA"/>
</dbReference>
<evidence type="ECO:0000313" key="1">
    <source>
        <dbReference type="EMBL" id="RZS94357.1"/>
    </source>
</evidence>
<reference evidence="1 2" key="1">
    <citation type="submission" date="2019-02" db="EMBL/GenBank/DDBJ databases">
        <title>Genomic Encyclopedia of Type Strains, Phase IV (KMG-IV): sequencing the most valuable type-strain genomes for metagenomic binning, comparative biology and taxonomic classification.</title>
        <authorList>
            <person name="Goeker M."/>
        </authorList>
    </citation>
    <scope>NUCLEOTIDE SEQUENCE [LARGE SCALE GENOMIC DNA]</scope>
    <source>
        <strain evidence="1 2">DSM 29486</strain>
    </source>
</reference>
<protein>
    <submittedName>
        <fullName evidence="1">Uncharacterized protein</fullName>
    </submittedName>
</protein>